<evidence type="ECO:0000313" key="5">
    <source>
        <dbReference type="EMBL" id="CEO88223.1"/>
    </source>
</evidence>
<dbReference type="GO" id="GO:0016887">
    <property type="term" value="F:ATP hydrolysis activity"/>
    <property type="evidence" value="ECO:0007669"/>
    <property type="project" value="InterPro"/>
</dbReference>
<keyword evidence="1" id="KW-0813">Transport</keyword>
<protein>
    <submittedName>
        <fullName evidence="5">ABC-type cobalamin/Fe3+-siderophore transport system, ATPase component</fullName>
    </submittedName>
</protein>
<dbReference type="PANTHER" id="PTHR42734:SF19">
    <property type="entry name" value="IRON COMPOUNDS ABC TRANSPORTER, ATP-BINDING PROTEIN"/>
    <property type="match status" value="1"/>
</dbReference>
<dbReference type="InterPro" id="IPR003439">
    <property type="entry name" value="ABC_transporter-like_ATP-bd"/>
</dbReference>
<dbReference type="GO" id="GO:0005524">
    <property type="term" value="F:ATP binding"/>
    <property type="evidence" value="ECO:0007669"/>
    <property type="project" value="UniProtKB-KW"/>
</dbReference>
<dbReference type="PROSITE" id="PS50893">
    <property type="entry name" value="ABC_TRANSPORTER_2"/>
    <property type="match status" value="1"/>
</dbReference>
<keyword evidence="2" id="KW-0547">Nucleotide-binding</keyword>
<evidence type="ECO:0000256" key="1">
    <source>
        <dbReference type="ARBA" id="ARBA00022448"/>
    </source>
</evidence>
<gene>
    <name evidence="5" type="ORF">SSCH_160012</name>
</gene>
<sequence length="268" mass="29857">MSIEVTNLSFSYGENQVLDDINFTAQDNQLLSVLGPNGVGKTTLFRCILGLLTGYKGQILLDGIDIKGLGIEEMARLIAYIPQFHYPSFNYSVFDMVLMGTSVQVSAISSPGVKQKKLVDAALKRVGIYHLKNRGFTRISGGERQLVLLARALAQEAKILVMDEPTSNLDFGNQVRVLTEIKSLAKEGYTIIQSTHNPDQTFLFSDRVMAMKDGKVLAWGTPAEIYTEDLIYNLYGVEVEMESLYQDKARVCIPKSIVDEDCVYRFCS</sequence>
<dbReference type="Pfam" id="PF00005">
    <property type="entry name" value="ABC_tran"/>
    <property type="match status" value="1"/>
</dbReference>
<feature type="domain" description="ABC transporter" evidence="4">
    <location>
        <begin position="3"/>
        <end position="238"/>
    </location>
</feature>
<proteinExistence type="predicted"/>
<dbReference type="SUPFAM" id="SSF52540">
    <property type="entry name" value="P-loop containing nucleoside triphosphate hydrolases"/>
    <property type="match status" value="1"/>
</dbReference>
<dbReference type="RefSeq" id="WP_044664426.1">
    <property type="nucleotide sequence ID" value="NZ_CDRZ01000068.1"/>
</dbReference>
<dbReference type="InterPro" id="IPR027417">
    <property type="entry name" value="P-loop_NTPase"/>
</dbReference>
<name>A0A0B7MJ77_9FIRM</name>
<keyword evidence="3" id="KW-0067">ATP-binding</keyword>
<dbReference type="InterPro" id="IPR017871">
    <property type="entry name" value="ABC_transporter-like_CS"/>
</dbReference>
<evidence type="ECO:0000256" key="3">
    <source>
        <dbReference type="ARBA" id="ARBA00022840"/>
    </source>
</evidence>
<dbReference type="InterPro" id="IPR050153">
    <property type="entry name" value="Metal_Ion_Import_ABC"/>
</dbReference>
<dbReference type="OrthoDB" id="9799337at2"/>
<dbReference type="Proteomes" id="UP000046155">
    <property type="component" value="Unassembled WGS sequence"/>
</dbReference>
<dbReference type="FunFam" id="3.40.50.300:FF:000134">
    <property type="entry name" value="Iron-enterobactin ABC transporter ATP-binding protein"/>
    <property type="match status" value="1"/>
</dbReference>
<dbReference type="InterPro" id="IPR003593">
    <property type="entry name" value="AAA+_ATPase"/>
</dbReference>
<keyword evidence="6" id="KW-1185">Reference proteome</keyword>
<reference evidence="6" key="1">
    <citation type="submission" date="2015-01" db="EMBL/GenBank/DDBJ databases">
        <authorList>
            <person name="Manzoor Shahid"/>
            <person name="Zubair Saima"/>
        </authorList>
    </citation>
    <scope>NUCLEOTIDE SEQUENCE [LARGE SCALE GENOMIC DNA]</scope>
    <source>
        <strain evidence="6">Sp3</strain>
    </source>
</reference>
<dbReference type="AlphaFoldDB" id="A0A0B7MJ77"/>
<evidence type="ECO:0000256" key="2">
    <source>
        <dbReference type="ARBA" id="ARBA00022741"/>
    </source>
</evidence>
<dbReference type="CDD" id="cd03214">
    <property type="entry name" value="ABC_Iron-Siderophores_B12_Hemin"/>
    <property type="match status" value="1"/>
</dbReference>
<dbReference type="PROSITE" id="PS00211">
    <property type="entry name" value="ABC_TRANSPORTER_1"/>
    <property type="match status" value="1"/>
</dbReference>
<evidence type="ECO:0000259" key="4">
    <source>
        <dbReference type="PROSITE" id="PS50893"/>
    </source>
</evidence>
<accession>A0A0B7MJ77</accession>
<dbReference type="PANTHER" id="PTHR42734">
    <property type="entry name" value="METAL TRANSPORT SYSTEM ATP-BINDING PROTEIN TM_0124-RELATED"/>
    <property type="match status" value="1"/>
</dbReference>
<organism evidence="5 6">
    <name type="scientific">Syntrophaceticus schinkii</name>
    <dbReference type="NCBI Taxonomy" id="499207"/>
    <lineage>
        <taxon>Bacteria</taxon>
        <taxon>Bacillati</taxon>
        <taxon>Bacillota</taxon>
        <taxon>Clostridia</taxon>
        <taxon>Thermoanaerobacterales</taxon>
        <taxon>Thermoanaerobacterales Family III. Incertae Sedis</taxon>
        <taxon>Syntrophaceticus</taxon>
    </lineage>
</organism>
<dbReference type="SMART" id="SM00382">
    <property type="entry name" value="AAA"/>
    <property type="match status" value="1"/>
</dbReference>
<dbReference type="Gene3D" id="3.40.50.300">
    <property type="entry name" value="P-loop containing nucleotide triphosphate hydrolases"/>
    <property type="match status" value="1"/>
</dbReference>
<dbReference type="EMBL" id="CDRZ01000068">
    <property type="protein sequence ID" value="CEO88223.1"/>
    <property type="molecule type" value="Genomic_DNA"/>
</dbReference>
<evidence type="ECO:0000313" key="6">
    <source>
        <dbReference type="Proteomes" id="UP000046155"/>
    </source>
</evidence>